<comment type="caution">
    <text evidence="5">The sequence shown here is derived from an EMBL/GenBank/DDBJ whole genome shotgun (WGS) entry which is preliminary data.</text>
</comment>
<evidence type="ECO:0000313" key="6">
    <source>
        <dbReference type="Proteomes" id="UP000027361"/>
    </source>
</evidence>
<dbReference type="EMBL" id="JMSN01000214">
    <property type="protein sequence ID" value="KDN35453.1"/>
    <property type="molecule type" value="Genomic_DNA"/>
</dbReference>
<keyword evidence="2" id="KW-0813">Transport</keyword>
<dbReference type="InterPro" id="IPR039462">
    <property type="entry name" value="Nup159/Nup146_N"/>
</dbReference>
<dbReference type="Proteomes" id="UP000027361">
    <property type="component" value="Unassembled WGS sequence"/>
</dbReference>
<protein>
    <recommendedName>
        <fullName evidence="4">Nucleoporin Nup159/Nup146 N-terminal domain-containing protein</fullName>
    </recommendedName>
</protein>
<accession>A0A066V5D0</accession>
<evidence type="ECO:0000256" key="1">
    <source>
        <dbReference type="ARBA" id="ARBA00004123"/>
    </source>
</evidence>
<dbReference type="GO" id="GO:0005634">
    <property type="term" value="C:nucleus"/>
    <property type="evidence" value="ECO:0007669"/>
    <property type="project" value="UniProtKB-SubCell"/>
</dbReference>
<dbReference type="GeneID" id="25266790"/>
<name>A0A066V5D0_TILAU</name>
<dbReference type="HOGENOM" id="CLU_934418_0_0_1"/>
<dbReference type="InterPro" id="IPR015943">
    <property type="entry name" value="WD40/YVTN_repeat-like_dom_sf"/>
</dbReference>
<dbReference type="SUPFAM" id="SSF117289">
    <property type="entry name" value="Nucleoporin domain"/>
    <property type="match status" value="1"/>
</dbReference>
<comment type="subcellular location">
    <subcellularLocation>
        <location evidence="1">Nucleus</location>
    </subcellularLocation>
</comment>
<proteinExistence type="predicted"/>
<dbReference type="InParanoid" id="A0A066V5D0"/>
<evidence type="ECO:0000259" key="4">
    <source>
        <dbReference type="Pfam" id="PF16755"/>
    </source>
</evidence>
<organism evidence="5 6">
    <name type="scientific">Tilletiaria anomala (strain ATCC 24038 / CBS 436.72 / UBC 951)</name>
    <dbReference type="NCBI Taxonomy" id="1037660"/>
    <lineage>
        <taxon>Eukaryota</taxon>
        <taxon>Fungi</taxon>
        <taxon>Dikarya</taxon>
        <taxon>Basidiomycota</taxon>
        <taxon>Ustilaginomycotina</taxon>
        <taxon>Exobasidiomycetes</taxon>
        <taxon>Georgefischeriales</taxon>
        <taxon>Tilletiariaceae</taxon>
        <taxon>Tilletiaria</taxon>
    </lineage>
</organism>
<feature type="domain" description="Nucleoporin Nup159/Nup146 N-terminal" evidence="4">
    <location>
        <begin position="43"/>
        <end position="284"/>
    </location>
</feature>
<evidence type="ECO:0000256" key="3">
    <source>
        <dbReference type="ARBA" id="ARBA00023242"/>
    </source>
</evidence>
<evidence type="ECO:0000313" key="5">
    <source>
        <dbReference type="EMBL" id="KDN35453.1"/>
    </source>
</evidence>
<dbReference type="Pfam" id="PF16755">
    <property type="entry name" value="Beta-prop_NUP159_NUP214"/>
    <property type="match status" value="1"/>
</dbReference>
<sequence>MALEQVEAGEEKLKNLNLQQLQKNVYVRLSSPLDIPKSGVGRIFSVSNSKSLCIAATSASLLLHPLEGLRETFASGSNHSTPQLSPAAQIETVSHPALGATPSFVRFADAGERVLVGLSNGTIAIWETAKLLACDLVPTAVLQPPSPGLILLDLVENPLDLPEFPDALYSQAGSSSRAAASQSIMFNGKQLALGLVTGEIMQFTPAGEQKDMTVKPEELSAEFCVADLRCIENYVFLATYASSASNDADVSDEDQVFVILRDASTKQIKFVHFPLDPAPIFGFGGGPKQRRYCARLKE</sequence>
<dbReference type="AlphaFoldDB" id="A0A066V5D0"/>
<keyword evidence="3" id="KW-0539">Nucleus</keyword>
<dbReference type="RefSeq" id="XP_013239794.1">
    <property type="nucleotide sequence ID" value="XM_013384340.1"/>
</dbReference>
<keyword evidence="6" id="KW-1185">Reference proteome</keyword>
<gene>
    <name evidence="5" type="ORF">K437DRAFT_276984</name>
</gene>
<evidence type="ECO:0000256" key="2">
    <source>
        <dbReference type="ARBA" id="ARBA00022448"/>
    </source>
</evidence>
<reference evidence="5 6" key="1">
    <citation type="submission" date="2014-05" db="EMBL/GenBank/DDBJ databases">
        <title>Draft genome sequence of a rare smut relative, Tilletiaria anomala UBC 951.</title>
        <authorList>
            <consortium name="DOE Joint Genome Institute"/>
            <person name="Toome M."/>
            <person name="Kuo A."/>
            <person name="Henrissat B."/>
            <person name="Lipzen A."/>
            <person name="Tritt A."/>
            <person name="Yoshinaga Y."/>
            <person name="Zane M."/>
            <person name="Barry K."/>
            <person name="Grigoriev I.V."/>
            <person name="Spatafora J.W."/>
            <person name="Aimea M.C."/>
        </authorList>
    </citation>
    <scope>NUCLEOTIDE SEQUENCE [LARGE SCALE GENOMIC DNA]</scope>
    <source>
        <strain evidence="5 6">UBC 951</strain>
    </source>
</reference>
<dbReference type="STRING" id="1037660.A0A066V5D0"/>
<dbReference type="OrthoDB" id="248320at2759"/>
<dbReference type="Gene3D" id="2.130.10.10">
    <property type="entry name" value="YVTN repeat-like/Quinoprotein amine dehydrogenase"/>
    <property type="match status" value="1"/>
</dbReference>